<dbReference type="Gene3D" id="3.30.70.1990">
    <property type="match status" value="1"/>
</dbReference>
<gene>
    <name evidence="3" type="ORF">BDV29DRAFT_198423</name>
</gene>
<dbReference type="Gene3D" id="3.50.50.60">
    <property type="entry name" value="FAD/NAD(P)-binding domain"/>
    <property type="match status" value="1"/>
</dbReference>
<protein>
    <recommendedName>
        <fullName evidence="2">Amine oxidase domain-containing protein</fullName>
    </recommendedName>
</protein>
<keyword evidence="4" id="KW-1185">Reference proteome</keyword>
<dbReference type="PANTHER" id="PTHR42923:SF26">
    <property type="entry name" value="FMN REDUCTASE LOT6, PUTATIVE (AFU_ORTHOLOGUE AFUA_7G06600)-RELATED"/>
    <property type="match status" value="1"/>
</dbReference>
<dbReference type="Pfam" id="PF01593">
    <property type="entry name" value="Amino_oxidase"/>
    <property type="match status" value="1"/>
</dbReference>
<dbReference type="SUPFAM" id="SSF51905">
    <property type="entry name" value="FAD/NAD(P)-binding domain"/>
    <property type="match status" value="1"/>
</dbReference>
<dbReference type="InterPro" id="IPR002937">
    <property type="entry name" value="Amino_oxidase"/>
</dbReference>
<dbReference type="Gene3D" id="1.10.405.20">
    <property type="match status" value="1"/>
</dbReference>
<proteinExistence type="predicted"/>
<dbReference type="EMBL" id="ML732166">
    <property type="protein sequence ID" value="KAB8077625.1"/>
    <property type="molecule type" value="Genomic_DNA"/>
</dbReference>
<reference evidence="3 4" key="1">
    <citation type="submission" date="2019-04" db="EMBL/GenBank/DDBJ databases">
        <title>Friends and foes A comparative genomics study of 23 Aspergillus species from section Flavi.</title>
        <authorList>
            <consortium name="DOE Joint Genome Institute"/>
            <person name="Kjaerbolling I."/>
            <person name="Vesth T."/>
            <person name="Frisvad J.C."/>
            <person name="Nybo J.L."/>
            <person name="Theobald S."/>
            <person name="Kildgaard S."/>
            <person name="Isbrandt T."/>
            <person name="Kuo A."/>
            <person name="Sato A."/>
            <person name="Lyhne E.K."/>
            <person name="Kogle M.E."/>
            <person name="Wiebenga A."/>
            <person name="Kun R.S."/>
            <person name="Lubbers R.J."/>
            <person name="Makela M.R."/>
            <person name="Barry K."/>
            <person name="Chovatia M."/>
            <person name="Clum A."/>
            <person name="Daum C."/>
            <person name="Haridas S."/>
            <person name="He G."/>
            <person name="LaButti K."/>
            <person name="Lipzen A."/>
            <person name="Mondo S."/>
            <person name="Riley R."/>
            <person name="Salamov A."/>
            <person name="Simmons B.A."/>
            <person name="Magnuson J.K."/>
            <person name="Henrissat B."/>
            <person name="Mortensen U.H."/>
            <person name="Larsen T.O."/>
            <person name="Devries R.P."/>
            <person name="Grigoriev I.V."/>
            <person name="Machida M."/>
            <person name="Baker S.E."/>
            <person name="Andersen M.R."/>
        </authorList>
    </citation>
    <scope>NUCLEOTIDE SEQUENCE [LARGE SCALE GENOMIC DNA]</scope>
    <source>
        <strain evidence="3 4">CBS 151.66</strain>
    </source>
</reference>
<dbReference type="PANTHER" id="PTHR42923">
    <property type="entry name" value="PROTOPORPHYRINOGEN OXIDASE"/>
    <property type="match status" value="1"/>
</dbReference>
<feature type="chain" id="PRO_5024979616" description="Amine oxidase domain-containing protein" evidence="1">
    <location>
        <begin position="23"/>
        <end position="468"/>
    </location>
</feature>
<feature type="domain" description="Amine oxidase" evidence="2">
    <location>
        <begin position="53"/>
        <end position="398"/>
    </location>
</feature>
<accession>A0A5N5XBV7</accession>
<keyword evidence="1" id="KW-0732">Signal</keyword>
<organism evidence="3 4">
    <name type="scientific">Aspergillus leporis</name>
    <dbReference type="NCBI Taxonomy" id="41062"/>
    <lineage>
        <taxon>Eukaryota</taxon>
        <taxon>Fungi</taxon>
        <taxon>Dikarya</taxon>
        <taxon>Ascomycota</taxon>
        <taxon>Pezizomycotina</taxon>
        <taxon>Eurotiomycetes</taxon>
        <taxon>Eurotiomycetidae</taxon>
        <taxon>Eurotiales</taxon>
        <taxon>Aspergillaceae</taxon>
        <taxon>Aspergillus</taxon>
        <taxon>Aspergillus subgen. Circumdati</taxon>
    </lineage>
</organism>
<evidence type="ECO:0000313" key="3">
    <source>
        <dbReference type="EMBL" id="KAB8077625.1"/>
    </source>
</evidence>
<evidence type="ECO:0000259" key="2">
    <source>
        <dbReference type="Pfam" id="PF01593"/>
    </source>
</evidence>
<dbReference type="InterPro" id="IPR036188">
    <property type="entry name" value="FAD/NAD-bd_sf"/>
</dbReference>
<name>A0A5N5XBV7_9EURO</name>
<dbReference type="GO" id="GO:0016491">
    <property type="term" value="F:oxidoreductase activity"/>
    <property type="evidence" value="ECO:0007669"/>
    <property type="project" value="InterPro"/>
</dbReference>
<sequence length="468" mass="51728">MRHILSLTWRLIAILSLTIVIAQAPSAIEDFTAENTITRDVCIIGGGATGTYAAIRLNDMNKTVVVVERSDHLGGHTETLYVEGGGYVDYGVQGSFNNEVSQNFFKRLGVPWKLLLPGSLNNHYVNFKTGKTVPAPPGILDTAVAALLYRRALQQYNFFKDGAYNLPDPVPEELLRPFGEFVKKHNLEGALNLIYTFAHGVGDLLATPAIYVIQLFGIPHIDIFLQGGYITPRNGMSSLYRKAEGILDQNILYNTTALKATRSDTEIQITVQSTTGPTQLIKAKKLLIAIPPTSSNLKNFDLDPTETSLFNKIFWKTYYVAVIKNAGIPDNLNVMNLDPAETPGNLPREPFQWGVQDMGPANYLASKIVGDANYTEAQAKDLILSDLRRMGAAGTFKIRNPEIKVFGDHTPTTLMVDVDNIRGGYYRRLYGLQGLRGTFYTGYMFCSDYSGLLWGYTEGVVKKMFPGG</sequence>
<dbReference type="OrthoDB" id="68575at2759"/>
<dbReference type="AlphaFoldDB" id="A0A5N5XBV7"/>
<dbReference type="InterPro" id="IPR050464">
    <property type="entry name" value="Zeta_carotene_desat/Oxidored"/>
</dbReference>
<feature type="signal peptide" evidence="1">
    <location>
        <begin position="1"/>
        <end position="22"/>
    </location>
</feature>
<dbReference type="Proteomes" id="UP000326565">
    <property type="component" value="Unassembled WGS sequence"/>
</dbReference>
<evidence type="ECO:0000256" key="1">
    <source>
        <dbReference type="SAM" id="SignalP"/>
    </source>
</evidence>
<evidence type="ECO:0000313" key="4">
    <source>
        <dbReference type="Proteomes" id="UP000326565"/>
    </source>
</evidence>